<reference evidence="1 2" key="1">
    <citation type="submission" date="2017-04" db="EMBL/GenBank/DDBJ databases">
        <title>Complete Genome Sequence of the Bacillus horikoshii 20a strain from Cuatro Cienegas, Coahuila, Mexico.</title>
        <authorList>
            <person name="Zarza E."/>
            <person name="Alcaraz L.D."/>
            <person name="Aguilar-Salinas B."/>
            <person name="Islas A."/>
            <person name="Olmedo-Alvarez G."/>
        </authorList>
    </citation>
    <scope>NUCLEOTIDE SEQUENCE [LARGE SCALE GENOMIC DNA]</scope>
    <source>
        <strain evidence="1 2">20a</strain>
    </source>
</reference>
<evidence type="ECO:0000313" key="1">
    <source>
        <dbReference type="EMBL" id="ART78684.1"/>
    </source>
</evidence>
<gene>
    <name evidence="1" type="ORF">B4U37_17905</name>
</gene>
<dbReference type="EMBL" id="CP020880">
    <property type="protein sequence ID" value="ART78684.1"/>
    <property type="molecule type" value="Genomic_DNA"/>
</dbReference>
<keyword evidence="2" id="KW-1185">Reference proteome</keyword>
<name>A0ABN4ZM59_9BACI</name>
<organism evidence="1 2">
    <name type="scientific">Sutcliffiella horikoshii</name>
    <dbReference type="NCBI Taxonomy" id="79883"/>
    <lineage>
        <taxon>Bacteria</taxon>
        <taxon>Bacillati</taxon>
        <taxon>Bacillota</taxon>
        <taxon>Bacilli</taxon>
        <taxon>Bacillales</taxon>
        <taxon>Bacillaceae</taxon>
        <taxon>Sutcliffiella</taxon>
    </lineage>
</organism>
<sequence length="138" mass="16015">MPPQSSTVKKIKADIGDLDVGTIVEKVVVTMYNDFPFLEEKFGEKGKERTIEDNFYHFLYLHTAYKLNDTQTFVDYVMWLNSVLVSRGLKTDMIIYNFEKIQESMVGMLDKEVEVSFLSYLDEGILALKEYKQDSEEG</sequence>
<evidence type="ECO:0000313" key="2">
    <source>
        <dbReference type="Proteomes" id="UP000195573"/>
    </source>
</evidence>
<accession>A0ABN4ZM59</accession>
<proteinExistence type="predicted"/>
<dbReference type="Proteomes" id="UP000195573">
    <property type="component" value="Chromosome"/>
</dbReference>
<protein>
    <submittedName>
        <fullName evidence="1">Uncharacterized protein</fullName>
    </submittedName>
</protein>